<comment type="similarity">
    <text evidence="2">Belongs to the BIG1 family.</text>
</comment>
<dbReference type="EMBL" id="JAPQKS010000002">
    <property type="protein sequence ID" value="KAJ5247330.1"/>
    <property type="molecule type" value="Genomic_DNA"/>
</dbReference>
<dbReference type="InterPro" id="IPR037654">
    <property type="entry name" value="Big1"/>
</dbReference>
<comment type="caution">
    <text evidence="13">The sequence shown here is derived from an EMBL/GenBank/DDBJ whole genome shotgun (WGS) entry which is preliminary data.</text>
</comment>
<keyword evidence="5 11" id="KW-0732">Signal</keyword>
<keyword evidence="8 10" id="KW-0472">Membrane</keyword>
<dbReference type="GO" id="GO:0071555">
    <property type="term" value="P:cell wall organization"/>
    <property type="evidence" value="ECO:0007669"/>
    <property type="project" value="UniProtKB-KW"/>
</dbReference>
<reference evidence="13" key="1">
    <citation type="submission" date="2022-11" db="EMBL/GenBank/DDBJ databases">
        <authorList>
            <person name="Petersen C."/>
        </authorList>
    </citation>
    <scope>NUCLEOTIDE SEQUENCE</scope>
    <source>
        <strain evidence="13">IBT 19713</strain>
    </source>
</reference>
<evidence type="ECO:0000256" key="5">
    <source>
        <dbReference type="ARBA" id="ARBA00022729"/>
    </source>
</evidence>
<dbReference type="AlphaFoldDB" id="A0A9W9TXI0"/>
<dbReference type="PANTHER" id="PTHR28285:SF1">
    <property type="entry name" value="PROTEIN BIG1"/>
    <property type="match status" value="1"/>
</dbReference>
<keyword evidence="7 10" id="KW-1133">Transmembrane helix</keyword>
<feature type="domain" description="V-type proton ATPase subunit S1/VOA1 transmembrane" evidence="12">
    <location>
        <begin position="243"/>
        <end position="282"/>
    </location>
</feature>
<comment type="subcellular location">
    <subcellularLocation>
        <location evidence="1">Endoplasmic reticulum membrane</location>
        <topology evidence="1">Single-pass type I membrane protein</topology>
    </subcellularLocation>
</comment>
<proteinExistence type="inferred from homology"/>
<gene>
    <name evidence="13" type="ORF">N7468_002313</name>
</gene>
<evidence type="ECO:0000313" key="13">
    <source>
        <dbReference type="EMBL" id="KAJ5247330.1"/>
    </source>
</evidence>
<evidence type="ECO:0000256" key="6">
    <source>
        <dbReference type="ARBA" id="ARBA00022824"/>
    </source>
</evidence>
<accession>A0A9W9TXI0</accession>
<name>A0A9W9TXI0_9EURO</name>
<dbReference type="InterPro" id="IPR046756">
    <property type="entry name" value="VAS1/VOA1_TM"/>
</dbReference>
<evidence type="ECO:0000256" key="4">
    <source>
        <dbReference type="ARBA" id="ARBA00022692"/>
    </source>
</evidence>
<dbReference type="GO" id="GO:0006078">
    <property type="term" value="P:(1-&gt;6)-beta-D-glucan biosynthetic process"/>
    <property type="evidence" value="ECO:0007669"/>
    <property type="project" value="TreeGrafter"/>
</dbReference>
<evidence type="ECO:0000256" key="2">
    <source>
        <dbReference type="ARBA" id="ARBA00008203"/>
    </source>
</evidence>
<feature type="signal peptide" evidence="11">
    <location>
        <begin position="1"/>
        <end position="18"/>
    </location>
</feature>
<evidence type="ECO:0000259" key="12">
    <source>
        <dbReference type="Pfam" id="PF20520"/>
    </source>
</evidence>
<evidence type="ECO:0000256" key="11">
    <source>
        <dbReference type="SAM" id="SignalP"/>
    </source>
</evidence>
<feature type="transmembrane region" description="Helical" evidence="10">
    <location>
        <begin position="244"/>
        <end position="267"/>
    </location>
</feature>
<dbReference type="OrthoDB" id="9985059at2759"/>
<evidence type="ECO:0000256" key="8">
    <source>
        <dbReference type="ARBA" id="ARBA00023136"/>
    </source>
</evidence>
<organism evidence="13 14">
    <name type="scientific">Penicillium chermesinum</name>
    <dbReference type="NCBI Taxonomy" id="63820"/>
    <lineage>
        <taxon>Eukaryota</taxon>
        <taxon>Fungi</taxon>
        <taxon>Dikarya</taxon>
        <taxon>Ascomycota</taxon>
        <taxon>Pezizomycotina</taxon>
        <taxon>Eurotiomycetes</taxon>
        <taxon>Eurotiomycetidae</taxon>
        <taxon>Eurotiales</taxon>
        <taxon>Aspergillaceae</taxon>
        <taxon>Penicillium</taxon>
    </lineage>
</organism>
<dbReference type="RefSeq" id="XP_058334751.1">
    <property type="nucleotide sequence ID" value="XM_058471610.1"/>
</dbReference>
<evidence type="ECO:0000256" key="3">
    <source>
        <dbReference type="ARBA" id="ARBA00022089"/>
    </source>
</evidence>
<evidence type="ECO:0000256" key="9">
    <source>
        <dbReference type="ARBA" id="ARBA00023316"/>
    </source>
</evidence>
<keyword evidence="14" id="KW-1185">Reference proteome</keyword>
<keyword evidence="6" id="KW-0256">Endoplasmic reticulum</keyword>
<dbReference type="PANTHER" id="PTHR28285">
    <property type="entry name" value="PROTEIN BIG1"/>
    <property type="match status" value="1"/>
</dbReference>
<feature type="chain" id="PRO_5040739842" description="Protein BIG1" evidence="11">
    <location>
        <begin position="19"/>
        <end position="293"/>
    </location>
</feature>
<dbReference type="Proteomes" id="UP001150941">
    <property type="component" value="Unassembled WGS sequence"/>
</dbReference>
<keyword evidence="9" id="KW-0961">Cell wall biogenesis/degradation</keyword>
<evidence type="ECO:0000256" key="1">
    <source>
        <dbReference type="ARBA" id="ARBA00004115"/>
    </source>
</evidence>
<keyword evidence="4 10" id="KW-0812">Transmembrane</keyword>
<dbReference type="GO" id="GO:0009272">
    <property type="term" value="P:fungal-type cell wall biogenesis"/>
    <property type="evidence" value="ECO:0007669"/>
    <property type="project" value="TreeGrafter"/>
</dbReference>
<dbReference type="Pfam" id="PF20520">
    <property type="entry name" value="Ac45-VOA1_TM"/>
    <property type="match status" value="1"/>
</dbReference>
<dbReference type="GO" id="GO:0005789">
    <property type="term" value="C:endoplasmic reticulum membrane"/>
    <property type="evidence" value="ECO:0007669"/>
    <property type="project" value="UniProtKB-SubCell"/>
</dbReference>
<evidence type="ECO:0000313" key="14">
    <source>
        <dbReference type="Proteomes" id="UP001150941"/>
    </source>
</evidence>
<reference evidence="13" key="2">
    <citation type="journal article" date="2023" name="IMA Fungus">
        <title>Comparative genomic study of the Penicillium genus elucidates a diverse pangenome and 15 lateral gene transfer events.</title>
        <authorList>
            <person name="Petersen C."/>
            <person name="Sorensen T."/>
            <person name="Nielsen M.R."/>
            <person name="Sondergaard T.E."/>
            <person name="Sorensen J.L."/>
            <person name="Fitzpatrick D.A."/>
            <person name="Frisvad J.C."/>
            <person name="Nielsen K.L."/>
        </authorList>
    </citation>
    <scope>NUCLEOTIDE SEQUENCE</scope>
    <source>
        <strain evidence="13">IBT 19713</strain>
    </source>
</reference>
<evidence type="ECO:0000256" key="10">
    <source>
        <dbReference type="SAM" id="Phobius"/>
    </source>
</evidence>
<dbReference type="GeneID" id="83198913"/>
<sequence length="293" mass="32116">MHLSRFGLLALGATAVDAFRDTSPFFLASTSEVLTNSAYIKSGAAVLDDVSSALKTCPSDYYVIVSQPGVHSSDYSTRKSAPRLGAKVLGKDKSIRSKMSVNEVSGSLEAKQFKSFLEENCKAQTTVIDGSSGSYPSEFEAGPRVIDIEFPMLSLDSNRAQQLSDNDGLLSDIIDRIPSSAKYTLLYVTSPREFPDTDSIIYESENELNQDGLRMELKRDFSDYSASIASESDRHQSLFDEYQYFTPGIFMGFMASFLCLIILYVGVSALSSLQVPYAAFEKDTSAAGQKKEQ</sequence>
<evidence type="ECO:0000256" key="7">
    <source>
        <dbReference type="ARBA" id="ARBA00022989"/>
    </source>
</evidence>
<protein>
    <recommendedName>
        <fullName evidence="3">Protein BIG1</fullName>
    </recommendedName>
</protein>